<dbReference type="GO" id="GO:0008168">
    <property type="term" value="F:methyltransferase activity"/>
    <property type="evidence" value="ECO:0007669"/>
    <property type="project" value="UniProtKB-KW"/>
</dbReference>
<name>A0A422NTL8_TRYRA</name>
<feature type="compositionally biased region" description="Basic and acidic residues" evidence="1">
    <location>
        <begin position="1"/>
        <end position="14"/>
    </location>
</feature>
<sequence>MGIESHESGEKEVSRGPTDGVVLREHSNENLLKFDTHDNYSTTSVIKKMIMKSLPPPKTNAPPQPLFNGLLRMGKNPNTPLLFMAFQTPEDGAAAAELLRGMLFRGKKQVAGVTRDAARSAAYPQGQCSETAT</sequence>
<accession>A0A422NTL8</accession>
<dbReference type="AlphaFoldDB" id="A0A422NTL8"/>
<keyword evidence="2" id="KW-0489">Methyltransferase</keyword>
<proteinExistence type="predicted"/>
<evidence type="ECO:0000313" key="3">
    <source>
        <dbReference type="Proteomes" id="UP000283634"/>
    </source>
</evidence>
<dbReference type="RefSeq" id="XP_029240614.1">
    <property type="nucleotide sequence ID" value="XM_029379554.1"/>
</dbReference>
<evidence type="ECO:0000256" key="1">
    <source>
        <dbReference type="SAM" id="MobiDB-lite"/>
    </source>
</evidence>
<dbReference type="GO" id="GO:0032259">
    <property type="term" value="P:methylation"/>
    <property type="evidence" value="ECO:0007669"/>
    <property type="project" value="UniProtKB-KW"/>
</dbReference>
<gene>
    <name evidence="2" type="ORF">TraAM80_02555</name>
</gene>
<comment type="caution">
    <text evidence="2">The sequence shown here is derived from an EMBL/GenBank/DDBJ whole genome shotgun (WGS) entry which is preliminary data.</text>
</comment>
<keyword evidence="2" id="KW-0808">Transferase</keyword>
<feature type="region of interest" description="Disordered" evidence="1">
    <location>
        <begin position="1"/>
        <end position="21"/>
    </location>
</feature>
<dbReference type="EMBL" id="MKGL01000059">
    <property type="protein sequence ID" value="RNF08813.1"/>
    <property type="molecule type" value="Genomic_DNA"/>
</dbReference>
<protein>
    <submittedName>
        <fullName evidence="2">tRNA (Uracil-5-)-methyltransferase</fullName>
    </submittedName>
</protein>
<dbReference type="GeneID" id="40326488"/>
<dbReference type="Proteomes" id="UP000283634">
    <property type="component" value="Unassembled WGS sequence"/>
</dbReference>
<organism evidence="2 3">
    <name type="scientific">Trypanosoma rangeli</name>
    <dbReference type="NCBI Taxonomy" id="5698"/>
    <lineage>
        <taxon>Eukaryota</taxon>
        <taxon>Discoba</taxon>
        <taxon>Euglenozoa</taxon>
        <taxon>Kinetoplastea</taxon>
        <taxon>Metakinetoplastina</taxon>
        <taxon>Trypanosomatida</taxon>
        <taxon>Trypanosomatidae</taxon>
        <taxon>Trypanosoma</taxon>
        <taxon>Herpetosoma</taxon>
    </lineage>
</organism>
<keyword evidence="3" id="KW-1185">Reference proteome</keyword>
<evidence type="ECO:0000313" key="2">
    <source>
        <dbReference type="EMBL" id="RNF08813.1"/>
    </source>
</evidence>
<reference evidence="2 3" key="1">
    <citation type="journal article" date="2018" name="BMC Genomics">
        <title>Genomic comparison of Trypanosoma conorhini and Trypanosoma rangeli to Trypanosoma cruzi strains of high and low virulence.</title>
        <authorList>
            <person name="Bradwell K.R."/>
            <person name="Koparde V.N."/>
            <person name="Matveyev A.V."/>
            <person name="Serrano M.G."/>
            <person name="Alves J.M."/>
            <person name="Parikh H."/>
            <person name="Huang B."/>
            <person name="Lee V."/>
            <person name="Espinosa-Alvarez O."/>
            <person name="Ortiz P.A."/>
            <person name="Costa-Martins A.G."/>
            <person name="Teixeira M.M."/>
            <person name="Buck G.A."/>
        </authorList>
    </citation>
    <scope>NUCLEOTIDE SEQUENCE [LARGE SCALE GENOMIC DNA]</scope>
    <source>
        <strain evidence="2 3">AM80</strain>
    </source>
</reference>
<dbReference type="VEuPathDB" id="TriTrypDB:TRSC58_02265"/>